<dbReference type="InterPro" id="IPR006073">
    <property type="entry name" value="GTP-bd"/>
</dbReference>
<evidence type="ECO:0000313" key="12">
    <source>
        <dbReference type="Proteomes" id="UP000288892"/>
    </source>
</evidence>
<evidence type="ECO:0000313" key="11">
    <source>
        <dbReference type="EMBL" id="RWX51896.1"/>
    </source>
</evidence>
<keyword evidence="12" id="KW-1185">Reference proteome</keyword>
<sequence>MNTSPMEQPTPKEHRSGVVAVIGPPNAGKSTLLNRYLEQKIAIVTPLPQTTRNRILGIVTGTDYQMIMLDTPGLHKAREMMNQEMVRIAMDTLTEADTVLFLVDAQDLHTLAGNPKKAEKRFAEYKDYFSKISCPAILALNKVDLLAKEQLLPMMERFTSLHPFHAAVPVSALEGDGTDILLQTLVEHLPTGPQYYPDDVPTDATERFIVAELIREKIFLRTRQEIPYSTAVLIDSFKEHPAGGPVVIHATILVERGSQKGIIIGKQGKMLGEIRKAAIKEIEKLLCCKVQLKLWIKVKKKWTGNEQILRELGMQAGYAGSL</sequence>
<comment type="function">
    <text evidence="6">An essential GTPase that binds both GDP and GTP, with rapid nucleotide exchange. Plays a role in 16S rRNA processing and 30S ribosomal subunit biogenesis and possibly also in cell cycle regulation and energy metabolism.</text>
</comment>
<dbReference type="HAMAP" id="MF_00367">
    <property type="entry name" value="GTPase_Era"/>
    <property type="match status" value="1"/>
</dbReference>
<dbReference type="InterPro" id="IPR005225">
    <property type="entry name" value="Small_GTP-bd"/>
</dbReference>
<dbReference type="CDD" id="cd04163">
    <property type="entry name" value="Era"/>
    <property type="match status" value="1"/>
</dbReference>
<evidence type="ECO:0000256" key="1">
    <source>
        <dbReference type="ARBA" id="ARBA00007921"/>
    </source>
</evidence>
<gene>
    <name evidence="6" type="primary">era</name>
    <name evidence="11" type="ORF">VU01_10663</name>
</gene>
<keyword evidence="4 6" id="KW-0694">RNA-binding</keyword>
<comment type="subunit">
    <text evidence="6">Monomer.</text>
</comment>
<dbReference type="Proteomes" id="UP000288892">
    <property type="component" value="Unassembled WGS sequence"/>
</dbReference>
<dbReference type="GO" id="GO:0005829">
    <property type="term" value="C:cytosol"/>
    <property type="evidence" value="ECO:0007669"/>
    <property type="project" value="TreeGrafter"/>
</dbReference>
<keyword evidence="3 6" id="KW-0547">Nucleotide-binding</keyword>
<dbReference type="SUPFAM" id="SSF52540">
    <property type="entry name" value="P-loop containing nucleoside triphosphate hydrolases"/>
    <property type="match status" value="1"/>
</dbReference>
<dbReference type="AlphaFoldDB" id="A0A444JFL9"/>
<dbReference type="InterPro" id="IPR015946">
    <property type="entry name" value="KH_dom-like_a/b"/>
</dbReference>
<dbReference type="GO" id="GO:0005886">
    <property type="term" value="C:plasma membrane"/>
    <property type="evidence" value="ECO:0007669"/>
    <property type="project" value="UniProtKB-SubCell"/>
</dbReference>
<protein>
    <recommendedName>
        <fullName evidence="2 6">GTPase Era</fullName>
    </recommendedName>
</protein>
<evidence type="ECO:0000256" key="6">
    <source>
        <dbReference type="HAMAP-Rule" id="MF_00367"/>
    </source>
</evidence>
<comment type="subcellular location">
    <subcellularLocation>
        <location evidence="6">Cytoplasm</location>
    </subcellularLocation>
    <subcellularLocation>
        <location evidence="6">Cell membrane</location>
        <topology evidence="6">Peripheral membrane protein</topology>
    </subcellularLocation>
</comment>
<feature type="region of interest" description="G5" evidence="7">
    <location>
        <begin position="170"/>
        <end position="172"/>
    </location>
</feature>
<dbReference type="GO" id="GO:0005525">
    <property type="term" value="F:GTP binding"/>
    <property type="evidence" value="ECO:0007669"/>
    <property type="project" value="UniProtKB-UniRule"/>
</dbReference>
<feature type="domain" description="Era-type G" evidence="10">
    <location>
        <begin position="15"/>
        <end position="191"/>
    </location>
</feature>
<dbReference type="PROSITE" id="PS50823">
    <property type="entry name" value="KH_TYPE_2"/>
    <property type="match status" value="1"/>
</dbReference>
<dbReference type="GO" id="GO:0070181">
    <property type="term" value="F:small ribosomal subunit rRNA binding"/>
    <property type="evidence" value="ECO:0007669"/>
    <property type="project" value="UniProtKB-UniRule"/>
</dbReference>
<dbReference type="SUPFAM" id="SSF54814">
    <property type="entry name" value="Prokaryotic type KH domain (KH-domain type II)"/>
    <property type="match status" value="1"/>
</dbReference>
<keyword evidence="5 6" id="KW-0342">GTP-binding</keyword>
<organism evidence="11 12">
    <name type="scientific">Candidatus Electrothrix marina</name>
    <dbReference type="NCBI Taxonomy" id="1859130"/>
    <lineage>
        <taxon>Bacteria</taxon>
        <taxon>Pseudomonadati</taxon>
        <taxon>Thermodesulfobacteriota</taxon>
        <taxon>Desulfobulbia</taxon>
        <taxon>Desulfobulbales</taxon>
        <taxon>Desulfobulbaceae</taxon>
        <taxon>Candidatus Electrothrix</taxon>
    </lineage>
</organism>
<dbReference type="Gene3D" id="3.40.50.300">
    <property type="entry name" value="P-loop containing nucleotide triphosphate hydrolases"/>
    <property type="match status" value="1"/>
</dbReference>
<evidence type="ECO:0000256" key="5">
    <source>
        <dbReference type="ARBA" id="ARBA00023134"/>
    </source>
</evidence>
<evidence type="ECO:0000256" key="7">
    <source>
        <dbReference type="PROSITE-ProRule" id="PRU01050"/>
    </source>
</evidence>
<evidence type="ECO:0000256" key="4">
    <source>
        <dbReference type="ARBA" id="ARBA00022884"/>
    </source>
</evidence>
<dbReference type="GO" id="GO:0003924">
    <property type="term" value="F:GTPase activity"/>
    <property type="evidence" value="ECO:0007669"/>
    <property type="project" value="UniProtKB-UniRule"/>
</dbReference>
<dbReference type="InterPro" id="IPR030388">
    <property type="entry name" value="G_ERA_dom"/>
</dbReference>
<dbReference type="GO" id="GO:0000028">
    <property type="term" value="P:ribosomal small subunit assembly"/>
    <property type="evidence" value="ECO:0007669"/>
    <property type="project" value="TreeGrafter"/>
</dbReference>
<keyword evidence="6" id="KW-0472">Membrane</keyword>
<dbReference type="Pfam" id="PF01926">
    <property type="entry name" value="MMR_HSR1"/>
    <property type="match status" value="1"/>
</dbReference>
<comment type="caution">
    <text evidence="11">The sequence shown here is derived from an EMBL/GenBank/DDBJ whole genome shotgun (WGS) entry which is preliminary data.</text>
</comment>
<keyword evidence="6" id="KW-0699">rRNA-binding</keyword>
<dbReference type="GO" id="GO:0043024">
    <property type="term" value="F:ribosomal small subunit binding"/>
    <property type="evidence" value="ECO:0007669"/>
    <property type="project" value="TreeGrafter"/>
</dbReference>
<evidence type="ECO:0000256" key="8">
    <source>
        <dbReference type="RuleBase" id="RU003761"/>
    </source>
</evidence>
<proteinExistence type="inferred from homology"/>
<dbReference type="InterPro" id="IPR027417">
    <property type="entry name" value="P-loop_NTPase"/>
</dbReference>
<dbReference type="PANTHER" id="PTHR42698:SF1">
    <property type="entry name" value="GTPASE ERA, MITOCHONDRIAL"/>
    <property type="match status" value="1"/>
</dbReference>
<dbReference type="PROSITE" id="PS51713">
    <property type="entry name" value="G_ERA"/>
    <property type="match status" value="1"/>
</dbReference>
<dbReference type="InterPro" id="IPR009019">
    <property type="entry name" value="KH_sf_prok-type"/>
</dbReference>
<feature type="region of interest" description="G1" evidence="7">
    <location>
        <begin position="23"/>
        <end position="30"/>
    </location>
</feature>
<keyword evidence="6" id="KW-1003">Cell membrane</keyword>
<dbReference type="NCBIfam" id="TIGR00231">
    <property type="entry name" value="small_GTP"/>
    <property type="match status" value="1"/>
</dbReference>
<evidence type="ECO:0000259" key="10">
    <source>
        <dbReference type="PROSITE" id="PS51713"/>
    </source>
</evidence>
<dbReference type="Pfam" id="PF07650">
    <property type="entry name" value="KH_2"/>
    <property type="match status" value="1"/>
</dbReference>
<feature type="binding site" evidence="6">
    <location>
        <begin position="70"/>
        <end position="74"/>
    </location>
    <ligand>
        <name>GTP</name>
        <dbReference type="ChEBI" id="CHEBI:37565"/>
    </ligand>
</feature>
<evidence type="ECO:0000259" key="9">
    <source>
        <dbReference type="PROSITE" id="PS50823"/>
    </source>
</evidence>
<feature type="binding site" evidence="6">
    <location>
        <begin position="23"/>
        <end position="30"/>
    </location>
    <ligand>
        <name>GTP</name>
        <dbReference type="ChEBI" id="CHEBI:37565"/>
    </ligand>
</feature>
<comment type="similarity">
    <text evidence="1 6 7 8">Belongs to the TRAFAC class TrmE-Era-EngA-EngB-Septin-like GTPase superfamily. Era GTPase family.</text>
</comment>
<dbReference type="InterPro" id="IPR005662">
    <property type="entry name" value="GTPase_Era-like"/>
</dbReference>
<name>A0A444JFL9_9BACT</name>
<feature type="domain" description="KH type-2" evidence="9">
    <location>
        <begin position="222"/>
        <end position="300"/>
    </location>
</feature>
<reference evidence="11 12" key="1">
    <citation type="submission" date="2017-01" db="EMBL/GenBank/DDBJ databases">
        <title>The cable genome- insights into the physiology and evolution of filamentous bacteria capable of sulfide oxidation via long distance electron transfer.</title>
        <authorList>
            <person name="Schreiber L."/>
            <person name="Bjerg J.T."/>
            <person name="Boggild A."/>
            <person name="Van De Vossenberg J."/>
            <person name="Meysman F."/>
            <person name="Nielsen L.P."/>
            <person name="Schramm A."/>
            <person name="Kjeldsen K.U."/>
        </authorList>
    </citation>
    <scope>NUCLEOTIDE SEQUENCE [LARGE SCALE GENOMIC DNA]</scope>
    <source>
        <strain evidence="11">A5</strain>
    </source>
</reference>
<keyword evidence="6" id="KW-0690">Ribosome biogenesis</keyword>
<accession>A0A444JFL9</accession>
<dbReference type="InterPro" id="IPR004044">
    <property type="entry name" value="KH_dom_type_2"/>
</dbReference>
<dbReference type="CDD" id="cd22534">
    <property type="entry name" value="KH-II_Era"/>
    <property type="match status" value="1"/>
</dbReference>
<dbReference type="EMBL" id="MTKS01000066">
    <property type="protein sequence ID" value="RWX51896.1"/>
    <property type="molecule type" value="Genomic_DNA"/>
</dbReference>
<keyword evidence="6" id="KW-0963">Cytoplasm</keyword>
<feature type="region of interest" description="G3" evidence="7">
    <location>
        <begin position="70"/>
        <end position="73"/>
    </location>
</feature>
<evidence type="ECO:0000256" key="2">
    <source>
        <dbReference type="ARBA" id="ARBA00020484"/>
    </source>
</evidence>
<dbReference type="Gene3D" id="3.30.300.20">
    <property type="match status" value="1"/>
</dbReference>
<dbReference type="PANTHER" id="PTHR42698">
    <property type="entry name" value="GTPASE ERA"/>
    <property type="match status" value="1"/>
</dbReference>
<evidence type="ECO:0000256" key="3">
    <source>
        <dbReference type="ARBA" id="ARBA00022741"/>
    </source>
</evidence>
<feature type="region of interest" description="G2" evidence="7">
    <location>
        <begin position="49"/>
        <end position="53"/>
    </location>
</feature>
<feature type="region of interest" description="G4" evidence="7">
    <location>
        <begin position="141"/>
        <end position="144"/>
    </location>
</feature>
<dbReference type="NCBIfam" id="TIGR00436">
    <property type="entry name" value="era"/>
    <property type="match status" value="1"/>
</dbReference>
<feature type="binding site" evidence="6">
    <location>
        <begin position="141"/>
        <end position="144"/>
    </location>
    <ligand>
        <name>GTP</name>
        <dbReference type="ChEBI" id="CHEBI:37565"/>
    </ligand>
</feature>
<dbReference type="NCBIfam" id="NF000908">
    <property type="entry name" value="PRK00089.1"/>
    <property type="match status" value="1"/>
</dbReference>